<keyword evidence="4" id="KW-1185">Reference proteome</keyword>
<feature type="region of interest" description="Disordered" evidence="1">
    <location>
        <begin position="573"/>
        <end position="599"/>
    </location>
</feature>
<dbReference type="EMBL" id="JBBHLL010000360">
    <property type="protein sequence ID" value="KAK7804899.1"/>
    <property type="molecule type" value="Genomic_DNA"/>
</dbReference>
<dbReference type="InterPro" id="IPR001315">
    <property type="entry name" value="CARD"/>
</dbReference>
<dbReference type="CDD" id="cd01671">
    <property type="entry name" value="CARD"/>
    <property type="match status" value="1"/>
</dbReference>
<feature type="compositionally biased region" description="Polar residues" evidence="1">
    <location>
        <begin position="58"/>
        <end position="69"/>
    </location>
</feature>
<dbReference type="PROSITE" id="PS50209">
    <property type="entry name" value="CARD"/>
    <property type="match status" value="1"/>
</dbReference>
<feature type="compositionally biased region" description="Polar residues" evidence="1">
    <location>
        <begin position="985"/>
        <end position="1010"/>
    </location>
</feature>
<accession>A0AAW0HS08</accession>
<dbReference type="Proteomes" id="UP001488838">
    <property type="component" value="Unassembled WGS sequence"/>
</dbReference>
<dbReference type="InterPro" id="IPR011029">
    <property type="entry name" value="DEATH-like_dom_sf"/>
</dbReference>
<dbReference type="Gene3D" id="1.10.533.10">
    <property type="entry name" value="Death Domain, Fas"/>
    <property type="match status" value="1"/>
</dbReference>
<feature type="region of interest" description="Disordered" evidence="1">
    <location>
        <begin position="461"/>
        <end position="488"/>
    </location>
</feature>
<gene>
    <name evidence="3" type="ORF">U0070_027616</name>
</gene>
<sequence>VAAFATGRLLKVVGLRATAAAQRFRPKVSAPNPSSKETPPASRCSEPNVPKPVLSISPGATTRTIPQTPETHGGAGTEGSAGHGAAFSLAPAGHRARPVLDQQFPLLEILSPTHRQHAGQPGEEGWNEINRDQTPHSPSCFCRRGQRDRKRKHFRYFLWISFRPTNYFRRPRCSTLKAPARWYGWDRESRRANGAPATVGGVASSPDSASSSSRGSPPLERRCPQLSLTNALFAVLQQLSLAPAASAVLVLLQLCQETSAFAVRSAPTAWIPVVGLEGGGTLCVTVPLAVCAAGTRIPRLERQLPRFVFPGTLANTSIPPTSATPQGSASSEIIARQRTKLLNVLQQDPDSLLDTLASRRLISEEEYEMLEQIPDPLRKSRKLLIVVQKNGEESCQCFLRCLSDVFPEAAAALGLKHEVAQQGTEAAVGVSRGSADPLFLGRKTPENGEISVLSEEKECVHWESNHEETAGSSRENREGRGTPQVVASHSTGRAEYDIPMSVTYLNDGQRYEEPDDSLYLGEGEYQESVGYPEDIETIVEGGVSDDLQCFVYDGEEEEEHEDEETMGFSDEETMGFSDEEGSCEAPESGISLEEEEESTEERKRVFHHVLSCLNMDRSRKLLPDFVKQFSIDRRSGWTPKTPGDLAWNFLMKVQALDLTARDFILRSKMADEESEEELLAGMENLEIGDIQTINPLDVLCACMLCSDSSLQCEVMSNMYQCQFALPLLLPDAENNKSILMLGAMKDLQQPPVPSSEGPPRETEAFLSLKKMPVISFVRLGHCSVSKSRILNTLLSSSPQKPHKIFLHQDPSIPVLPRQISGGLVEVTWCFPDKELKENPHVFQKPVAVTNLRGDLESFWTQFGFLVEVSSAMFFFTDYLGEKEWDLLMFLGDDALERCYFVLGPQAKESEEAQIFQRILRLKPSQLLFWEVEEAEGRRKTMEALQAALQEVMSSSLRCVSLEEMASLARELGIQVDQDFDIPQDLQLSPSTTGDESQHTRSQTKNPSESHAQVPVREPGVQCEDRQNAQNLHQTPGFVPPPVHPWPLPTTFGSNFYHGPLRAPWVLSPHFGSQQRVKWFHPLPHQGTRARGRGKSSGHRNFQPWGFYSGQGFMKISGASQGHHLSGTFGRSQSQIPHVRNHPESPQAERNLQRSGTVVSHVDHSHSLGSQARTVAEKLQAVKACALGMQPISILTLRSVSQQEPVKNQKCLFVIKDLNGLKREGLQIQLFSQDLNPHLGVNFHPPASSTPINPSSRSNTLSLSPFNLRKKPLIPILPKLNLLIPSPPKLNPLIPSPPKLNPLIPSPHKQNPPQPHLLSSSHIDPSLSLFNLDLLSIHHHRLNLRRPRPTTHEQENVEEHVPETQ</sequence>
<name>A0AAW0HS08_MYOGA</name>
<protein>
    <recommendedName>
        <fullName evidence="2">CARD domain-containing protein</fullName>
    </recommendedName>
</protein>
<feature type="domain" description="CARD" evidence="2">
    <location>
        <begin position="326"/>
        <end position="417"/>
    </location>
</feature>
<dbReference type="SMART" id="SM00114">
    <property type="entry name" value="CARD"/>
    <property type="match status" value="1"/>
</dbReference>
<feature type="region of interest" description="Disordered" evidence="1">
    <location>
        <begin position="193"/>
        <end position="220"/>
    </location>
</feature>
<feature type="region of interest" description="Disordered" evidence="1">
    <location>
        <begin position="1293"/>
        <end position="1319"/>
    </location>
</feature>
<feature type="compositionally biased region" description="Gly residues" evidence="1">
    <location>
        <begin position="73"/>
        <end position="82"/>
    </location>
</feature>
<feature type="compositionally biased region" description="Acidic residues" evidence="1">
    <location>
        <begin position="573"/>
        <end position="582"/>
    </location>
</feature>
<dbReference type="GO" id="GO:0042981">
    <property type="term" value="P:regulation of apoptotic process"/>
    <property type="evidence" value="ECO:0007669"/>
    <property type="project" value="InterPro"/>
</dbReference>
<organism evidence="3 4">
    <name type="scientific">Myodes glareolus</name>
    <name type="common">Bank vole</name>
    <name type="synonym">Clethrionomys glareolus</name>
    <dbReference type="NCBI Taxonomy" id="447135"/>
    <lineage>
        <taxon>Eukaryota</taxon>
        <taxon>Metazoa</taxon>
        <taxon>Chordata</taxon>
        <taxon>Craniata</taxon>
        <taxon>Vertebrata</taxon>
        <taxon>Euteleostomi</taxon>
        <taxon>Mammalia</taxon>
        <taxon>Eutheria</taxon>
        <taxon>Euarchontoglires</taxon>
        <taxon>Glires</taxon>
        <taxon>Rodentia</taxon>
        <taxon>Myomorpha</taxon>
        <taxon>Muroidea</taxon>
        <taxon>Cricetidae</taxon>
        <taxon>Arvicolinae</taxon>
        <taxon>Myodes</taxon>
    </lineage>
</organism>
<feature type="compositionally biased region" description="Low complexity" evidence="1">
    <location>
        <begin position="204"/>
        <end position="218"/>
    </location>
</feature>
<dbReference type="Pfam" id="PF25496">
    <property type="entry name" value="URGCP"/>
    <property type="match status" value="1"/>
</dbReference>
<dbReference type="SUPFAM" id="SSF47986">
    <property type="entry name" value="DEATH domain"/>
    <property type="match status" value="1"/>
</dbReference>
<feature type="region of interest" description="Disordered" evidence="1">
    <location>
        <begin position="1119"/>
        <end position="1155"/>
    </location>
</feature>
<feature type="compositionally biased region" description="Basic and acidic residues" evidence="1">
    <location>
        <begin position="461"/>
        <end position="480"/>
    </location>
</feature>
<dbReference type="PANTHER" id="PTHR22797">
    <property type="entry name" value="CARD6/NUCLEOLAR PROTEIN 3"/>
    <property type="match status" value="1"/>
</dbReference>
<evidence type="ECO:0000313" key="3">
    <source>
        <dbReference type="EMBL" id="KAK7804899.1"/>
    </source>
</evidence>
<feature type="non-terminal residue" evidence="3">
    <location>
        <position position="1"/>
    </location>
</feature>
<feature type="non-terminal residue" evidence="3">
    <location>
        <position position="1364"/>
    </location>
</feature>
<feature type="region of interest" description="Disordered" evidence="1">
    <location>
        <begin position="1344"/>
        <end position="1364"/>
    </location>
</feature>
<reference evidence="3 4" key="1">
    <citation type="journal article" date="2023" name="bioRxiv">
        <title>Conserved and derived expression patterns and positive selection on dental genes reveal complex evolutionary context of ever-growing rodent molars.</title>
        <authorList>
            <person name="Calamari Z.T."/>
            <person name="Song A."/>
            <person name="Cohen E."/>
            <person name="Akter M."/>
            <person name="Roy R.D."/>
            <person name="Hallikas O."/>
            <person name="Christensen M.M."/>
            <person name="Li P."/>
            <person name="Marangoni P."/>
            <person name="Jernvall J."/>
            <person name="Klein O.D."/>
        </authorList>
    </citation>
    <scope>NUCLEOTIDE SEQUENCE [LARGE SCALE GENOMIC DNA]</scope>
    <source>
        <strain evidence="3">V071</strain>
    </source>
</reference>
<feature type="region of interest" description="Disordered" evidence="1">
    <location>
        <begin position="114"/>
        <end position="144"/>
    </location>
</feature>
<dbReference type="PANTHER" id="PTHR22797:SF36">
    <property type="entry name" value="CASPASE RECRUITMENT DOMAIN-CONTAINING PROTEIN 6"/>
    <property type="match status" value="1"/>
</dbReference>
<evidence type="ECO:0000256" key="1">
    <source>
        <dbReference type="SAM" id="MobiDB-lite"/>
    </source>
</evidence>
<comment type="caution">
    <text evidence="3">The sequence shown here is derived from an EMBL/GenBank/DDBJ whole genome shotgun (WGS) entry which is preliminary data.</text>
</comment>
<dbReference type="Pfam" id="PF00619">
    <property type="entry name" value="CARD"/>
    <property type="match status" value="1"/>
</dbReference>
<proteinExistence type="predicted"/>
<evidence type="ECO:0000259" key="2">
    <source>
        <dbReference type="PROSITE" id="PS50209"/>
    </source>
</evidence>
<feature type="region of interest" description="Disordered" evidence="1">
    <location>
        <begin position="24"/>
        <end position="86"/>
    </location>
</feature>
<feature type="region of interest" description="Disordered" evidence="1">
    <location>
        <begin position="983"/>
        <end position="1023"/>
    </location>
</feature>
<dbReference type="InterPro" id="IPR052685">
    <property type="entry name" value="Apoptosis_Repressor_CARD"/>
</dbReference>
<dbReference type="InterPro" id="IPR057365">
    <property type="entry name" value="URGCP"/>
</dbReference>
<feature type="compositionally biased region" description="Basic and acidic residues" evidence="1">
    <location>
        <begin position="1349"/>
        <end position="1364"/>
    </location>
</feature>
<evidence type="ECO:0000313" key="4">
    <source>
        <dbReference type="Proteomes" id="UP001488838"/>
    </source>
</evidence>